<sequence length="375" mass="42121">MNASEPPSAESSCRLPWKILGQTTGFPDQDQELWWLNTAPLLNEFLAECQYDVHLQYQYLLFFRHHVVPVLGPFFAPGTTPNFASRLSKHGHPLDFSVNFQESGATVRLSLGAIGSFAGLQQDPLNQFRAREVLDKLAILYPTMDLQLFRHFESEFGINNADALKAAAKLPKLDRATKMIAVDMLKNGSMTFKVYYMVRSKAAATGLPVHTVLFNAVQRLGSAFEPGLSLLRQFLSPLCDAGETDLGLLSFDCVATESSRIKLYAIKQVGSLDAIRKLWTLGGTMNDPTTVKGLAVLEHVCELLQFHWSGDSRIQPILFNYEIKKGSNPKPQIYIPLADRYDEFDVARLKEVFQNLEWKRVPFYQDTGKELASVL</sequence>
<dbReference type="InterPro" id="IPR017795">
    <property type="entry name" value="ABBA_NscD-like"/>
</dbReference>
<evidence type="ECO:0000256" key="1">
    <source>
        <dbReference type="ARBA" id="ARBA00010209"/>
    </source>
</evidence>
<comment type="caution">
    <text evidence="3">The sequence shown here is derived from an EMBL/GenBank/DDBJ whole genome shotgun (WGS) entry which is preliminary data.</text>
</comment>
<keyword evidence="2" id="KW-0808">Transferase</keyword>
<dbReference type="InterPro" id="IPR033964">
    <property type="entry name" value="ABBA"/>
</dbReference>
<dbReference type="GO" id="GO:0009820">
    <property type="term" value="P:alkaloid metabolic process"/>
    <property type="evidence" value="ECO:0007669"/>
    <property type="project" value="InterPro"/>
</dbReference>
<evidence type="ECO:0000313" key="4">
    <source>
        <dbReference type="Proteomes" id="UP000452235"/>
    </source>
</evidence>
<reference evidence="3 4" key="1">
    <citation type="submission" date="2020-01" db="EMBL/GenBank/DDBJ databases">
        <title>Aspergillus terreus IFO 6365 whole genome shotgun sequence.</title>
        <authorList>
            <person name="Kanamasa S."/>
            <person name="Takahashi H."/>
        </authorList>
    </citation>
    <scope>NUCLEOTIDE SEQUENCE [LARGE SCALE GENOMIC DNA]</scope>
    <source>
        <strain evidence="3 4">IFO 6365</strain>
    </source>
</reference>
<protein>
    <submittedName>
        <fullName evidence="3">Putative dimethylallyl tryptophan synthase</fullName>
    </submittedName>
</protein>
<accession>A0A5M3YMY3</accession>
<dbReference type="VEuPathDB" id="FungiDB:ATEG_01730"/>
<name>A0A5M3YMY3_ASPTE</name>
<dbReference type="NCBIfam" id="TIGR03429">
    <property type="entry name" value="arom_pren_DMATS"/>
    <property type="match status" value="1"/>
</dbReference>
<organism evidence="3 4">
    <name type="scientific">Aspergillus terreus</name>
    <dbReference type="NCBI Taxonomy" id="33178"/>
    <lineage>
        <taxon>Eukaryota</taxon>
        <taxon>Fungi</taxon>
        <taxon>Dikarya</taxon>
        <taxon>Ascomycota</taxon>
        <taxon>Pezizomycotina</taxon>
        <taxon>Eurotiomycetes</taxon>
        <taxon>Eurotiomycetidae</taxon>
        <taxon>Eurotiales</taxon>
        <taxon>Aspergillaceae</taxon>
        <taxon>Aspergillus</taxon>
        <taxon>Aspergillus subgen. Circumdati</taxon>
    </lineage>
</organism>
<dbReference type="Pfam" id="PF11991">
    <property type="entry name" value="Trp_DMAT"/>
    <property type="match status" value="1"/>
</dbReference>
<dbReference type="SFLD" id="SFLDS00036">
    <property type="entry name" value="Aromatic_Prenyltransferase"/>
    <property type="match status" value="1"/>
</dbReference>
<evidence type="ECO:0000313" key="3">
    <source>
        <dbReference type="EMBL" id="GFF12730.1"/>
    </source>
</evidence>
<evidence type="ECO:0000256" key="2">
    <source>
        <dbReference type="ARBA" id="ARBA00022679"/>
    </source>
</evidence>
<dbReference type="OrthoDB" id="5392033at2759"/>
<dbReference type="Proteomes" id="UP000452235">
    <property type="component" value="Unassembled WGS sequence"/>
</dbReference>
<dbReference type="PANTHER" id="PTHR40627">
    <property type="entry name" value="INDOLE PRENYLTRANSFERASE TDIB-RELATED"/>
    <property type="match status" value="1"/>
</dbReference>
<comment type="similarity">
    <text evidence="1">Belongs to the tryptophan dimethylallyltransferase family.</text>
</comment>
<dbReference type="CDD" id="cd13929">
    <property type="entry name" value="PT-DMATS_CymD"/>
    <property type="match status" value="1"/>
</dbReference>
<gene>
    <name evidence="3" type="ORF">ATEIFO6365_0001095400</name>
</gene>
<dbReference type="AlphaFoldDB" id="A0A5M3YMY3"/>
<dbReference type="EMBL" id="BLJY01000001">
    <property type="protein sequence ID" value="GFF12730.1"/>
    <property type="molecule type" value="Genomic_DNA"/>
</dbReference>
<dbReference type="GO" id="GO:0016765">
    <property type="term" value="F:transferase activity, transferring alkyl or aryl (other than methyl) groups"/>
    <property type="evidence" value="ECO:0007669"/>
    <property type="project" value="InterPro"/>
</dbReference>
<proteinExistence type="inferred from homology"/>
<dbReference type="PANTHER" id="PTHR40627:SF3">
    <property type="entry name" value="PRENYLTRANSFERASE ASQH2-RELATED"/>
    <property type="match status" value="1"/>
</dbReference>
<keyword evidence="4" id="KW-1185">Reference proteome</keyword>